<dbReference type="SUPFAM" id="SSF56300">
    <property type="entry name" value="Metallo-dependent phosphatases"/>
    <property type="match status" value="1"/>
</dbReference>
<comment type="similarity">
    <text evidence="1">Belongs to the CapA family.</text>
</comment>
<evidence type="ECO:0000256" key="1">
    <source>
        <dbReference type="ARBA" id="ARBA00005662"/>
    </source>
</evidence>
<dbReference type="Proteomes" id="UP000611629">
    <property type="component" value="Unassembled WGS sequence"/>
</dbReference>
<dbReference type="AlphaFoldDB" id="A0A974BME3"/>
<dbReference type="EMBL" id="JACBNQ010000022">
    <property type="protein sequence ID" value="NYB75521.1"/>
    <property type="molecule type" value="Genomic_DNA"/>
</dbReference>
<dbReference type="Pfam" id="PF09587">
    <property type="entry name" value="PGA_cap"/>
    <property type="match status" value="1"/>
</dbReference>
<name>A0A974BME3_SEDHY</name>
<gene>
    <name evidence="5" type="ORF">HZF24_15340</name>
</gene>
<dbReference type="InterPro" id="IPR019079">
    <property type="entry name" value="Capsule_synth_CapA"/>
</dbReference>
<evidence type="ECO:0000313" key="6">
    <source>
        <dbReference type="Proteomes" id="UP000611629"/>
    </source>
</evidence>
<organism evidence="5 6">
    <name type="scientific">Sedimentibacter hydroxybenzoicus DSM 7310</name>
    <dbReference type="NCBI Taxonomy" id="1123245"/>
    <lineage>
        <taxon>Bacteria</taxon>
        <taxon>Bacillati</taxon>
        <taxon>Bacillota</taxon>
        <taxon>Tissierellia</taxon>
        <taxon>Sedimentibacter</taxon>
    </lineage>
</organism>
<feature type="domain" description="Capsule synthesis protein CapA" evidence="4">
    <location>
        <begin position="74"/>
        <end position="324"/>
    </location>
</feature>
<protein>
    <submittedName>
        <fullName evidence="5">CapA family protein</fullName>
    </submittedName>
</protein>
<keyword evidence="3" id="KW-1133">Transmembrane helix</keyword>
<reference evidence="5" key="1">
    <citation type="submission" date="2020-07" db="EMBL/GenBank/DDBJ databases">
        <title>Genomic analysis of a strain of Sedimentibacter Hydroxybenzoicus DSM7310.</title>
        <authorList>
            <person name="Ma S."/>
        </authorList>
    </citation>
    <scope>NUCLEOTIDE SEQUENCE</scope>
    <source>
        <strain evidence="5">DSM 7310</strain>
    </source>
</reference>
<comment type="caution">
    <text evidence="5">The sequence shown here is derived from an EMBL/GenBank/DDBJ whole genome shotgun (WGS) entry which is preliminary data.</text>
</comment>
<evidence type="ECO:0000259" key="4">
    <source>
        <dbReference type="SMART" id="SM00854"/>
    </source>
</evidence>
<evidence type="ECO:0000256" key="3">
    <source>
        <dbReference type="SAM" id="Phobius"/>
    </source>
</evidence>
<keyword evidence="3" id="KW-0472">Membrane</keyword>
<dbReference type="PANTHER" id="PTHR33393:SF12">
    <property type="entry name" value="CAPSULE BIOSYNTHESIS PROTEIN CAPA"/>
    <property type="match status" value="1"/>
</dbReference>
<accession>A0A974BME3</accession>
<dbReference type="InterPro" id="IPR029052">
    <property type="entry name" value="Metallo-depent_PP-like"/>
</dbReference>
<feature type="transmembrane region" description="Helical" evidence="3">
    <location>
        <begin position="12"/>
        <end position="32"/>
    </location>
</feature>
<dbReference type="SMART" id="SM00854">
    <property type="entry name" value="PGA_cap"/>
    <property type="match status" value="1"/>
</dbReference>
<keyword evidence="3" id="KW-0812">Transmembrane</keyword>
<dbReference type="Gene3D" id="3.60.21.10">
    <property type="match status" value="1"/>
</dbReference>
<evidence type="ECO:0000256" key="2">
    <source>
        <dbReference type="SAM" id="MobiDB-lite"/>
    </source>
</evidence>
<dbReference type="RefSeq" id="WP_179239226.1">
    <property type="nucleotide sequence ID" value="NZ_JACBNQ010000022.1"/>
</dbReference>
<keyword evidence="6" id="KW-1185">Reference proteome</keyword>
<proteinExistence type="inferred from homology"/>
<sequence length="421" mass="47185">MNRKIRRRKKRIRLLSIGLVIILGIAATYMAVEGIGGNKEKNNDPVEPADVVTSNPKEEPSTSDPQVKPDIEINIKATGDIMFHPSQIDGAYDPRTGTYDFHNSFKAVKNIFTYADLAIANFEGTTAGDSVYSYQGYPLFNAPDEVLDAIKEAGFDVLVTANNHSLDTRKAGIIRTIEQIQARGIDTVGTYKEKPETRVLMKDVKGIKIAIMSYTEMVNGLESVLSPQDLDVMINIIDETKIKEDIAYAKEQKADVIIAYMHWGNEYARVQNERQEMLADMLLNEGVDIILGSHPHVIQPAKLYEIDGKTKYVAYSMGNFLSNQREETLAPYGISKEISKYTEDGVIVDIEIVKNGETGEISVKNIRYIPLWVYKGNTADGGVEHVVYPIMEYIESRDVDDNSKLRMQRSLNDTTAQMQID</sequence>
<feature type="region of interest" description="Disordered" evidence="2">
    <location>
        <begin position="36"/>
        <end position="67"/>
    </location>
</feature>
<dbReference type="PANTHER" id="PTHR33393">
    <property type="entry name" value="POLYGLUTAMINE SYNTHESIS ACCESSORY PROTEIN RV0574C-RELATED"/>
    <property type="match status" value="1"/>
</dbReference>
<dbReference type="CDD" id="cd07381">
    <property type="entry name" value="MPP_CapA"/>
    <property type="match status" value="1"/>
</dbReference>
<evidence type="ECO:0000313" key="5">
    <source>
        <dbReference type="EMBL" id="NYB75521.1"/>
    </source>
</evidence>
<dbReference type="InterPro" id="IPR052169">
    <property type="entry name" value="CW_Biosynth-Accessory"/>
</dbReference>